<name>A0A2A4CKF1_9RHOB</name>
<protein>
    <submittedName>
        <fullName evidence="1">Uncharacterized protein</fullName>
    </submittedName>
</protein>
<dbReference type="Proteomes" id="UP000243507">
    <property type="component" value="Unassembled WGS sequence"/>
</dbReference>
<dbReference type="EMBL" id="NTJD01000010">
    <property type="protein sequence ID" value="PCD75751.1"/>
    <property type="molecule type" value="Genomic_DNA"/>
</dbReference>
<evidence type="ECO:0000313" key="1">
    <source>
        <dbReference type="EMBL" id="PCD75751.1"/>
    </source>
</evidence>
<gene>
    <name evidence="1" type="ORF">CLN94_12670</name>
</gene>
<evidence type="ECO:0000313" key="2">
    <source>
        <dbReference type="Proteomes" id="UP000243507"/>
    </source>
</evidence>
<sequence>MLILHIGSPKTGTTSLQGFLTGNDAALRARGINYVRAARPHIAHNPVAFAIPNDAHHEMLAEIEKEVLAAPEMTHVVSSELFFRPMLARVIARDFPPALRPLTRTVCYIRRQDIYLESLYKQRAKNGLVSGSRQEFLQKNIPKLRYSDCLAPFLELNPDATPLLRIFDRALLKGGDVIDDFASLALGLDDITGFERAQGDANLSYSVEMSEMIGHAAQVQGVNSKALLRELRKVERDPLLISSRDTFTLEERRGLMETLAEDNETLRSIYFPDSRAVFDMTDLEQDQELPQMAPEMIEMRSAAAKEAMKTAMDNLHPKAPETAEADDLADEESGATTGAGDYPIWYQEIFPAGGQQGFYHWLGRHGLTYVERDPRKLMVTFDNLHNVGNKELARNPWAASFCRDRGYSHLGVLAQHPDWYRDPKLIQFFAGLAKNGFFKRFDKVVFAGTSMGAFGALSFCEHAPGATVLAFSPQSSLHKGLVPWEPRFAKGTAADWTLPGSDAAETARSAGKVYLVYDHFHELDRRHAKRFEGANIVRLKAFGMGHKSALVAHRMGLLKTLMTEAMEGEIAPLAFYRGIRARKDIFLYREAVAEALVAAGKPERAQTFKDAFKRRRRKIARQEMIRARRAETRRKAAEAQ</sequence>
<reference evidence="1 2" key="1">
    <citation type="submission" date="2017-09" db="EMBL/GenBank/DDBJ databases">
        <title>A multilocus sequence analysis scheme for characterization of bacteria in the genus Thioclava.</title>
        <authorList>
            <person name="Liu Y."/>
            <person name="Shao Z."/>
        </authorList>
    </citation>
    <scope>NUCLEOTIDE SEQUENCE [LARGE SCALE GENOMIC DNA]</scope>
    <source>
        <strain evidence="1 2">CAU 1312</strain>
    </source>
</reference>
<dbReference type="InterPro" id="IPR029058">
    <property type="entry name" value="AB_hydrolase_fold"/>
</dbReference>
<dbReference type="SUPFAM" id="SSF53474">
    <property type="entry name" value="alpha/beta-Hydrolases"/>
    <property type="match status" value="1"/>
</dbReference>
<dbReference type="SUPFAM" id="SSF52540">
    <property type="entry name" value="P-loop containing nucleoside triphosphate hydrolases"/>
    <property type="match status" value="1"/>
</dbReference>
<dbReference type="OrthoDB" id="1997677at2"/>
<dbReference type="AlphaFoldDB" id="A0A2A4CKF1"/>
<accession>A0A2A4CKF1</accession>
<keyword evidence="2" id="KW-1185">Reference proteome</keyword>
<organism evidence="1 2">
    <name type="scientific">Pseudothioclava arenosa</name>
    <dbReference type="NCBI Taxonomy" id="1795308"/>
    <lineage>
        <taxon>Bacteria</taxon>
        <taxon>Pseudomonadati</taxon>
        <taxon>Pseudomonadota</taxon>
        <taxon>Alphaproteobacteria</taxon>
        <taxon>Rhodobacterales</taxon>
        <taxon>Paracoccaceae</taxon>
        <taxon>Pseudothioclava</taxon>
    </lineage>
</organism>
<proteinExistence type="predicted"/>
<dbReference type="InterPro" id="IPR027417">
    <property type="entry name" value="P-loop_NTPase"/>
</dbReference>
<dbReference type="RefSeq" id="WP_096434314.1">
    <property type="nucleotide sequence ID" value="NZ_NTJD01000010.1"/>
</dbReference>
<comment type="caution">
    <text evidence="1">The sequence shown here is derived from an EMBL/GenBank/DDBJ whole genome shotgun (WGS) entry which is preliminary data.</text>
</comment>